<gene>
    <name evidence="12" type="ORF">ACFFVB_17635</name>
</gene>
<keyword evidence="6 10" id="KW-1133">Transmembrane helix</keyword>
<dbReference type="SUPFAM" id="SSF51445">
    <property type="entry name" value="(Trans)glycosidases"/>
    <property type="match status" value="2"/>
</dbReference>
<evidence type="ECO:0000256" key="1">
    <source>
        <dbReference type="ARBA" id="ARBA00004141"/>
    </source>
</evidence>
<keyword evidence="3" id="KW-0808">Transferase</keyword>
<keyword evidence="13" id="KW-1185">Reference proteome</keyword>
<name>A0ABV5F624_9FLAO</name>
<keyword evidence="8 9" id="KW-0326">Glycosidase</keyword>
<evidence type="ECO:0000256" key="8">
    <source>
        <dbReference type="ARBA" id="ARBA00023295"/>
    </source>
</evidence>
<evidence type="ECO:0000256" key="9">
    <source>
        <dbReference type="PROSITE-ProRule" id="PRU01100"/>
    </source>
</evidence>
<keyword evidence="7 10" id="KW-0472">Membrane</keyword>
<comment type="subcellular location">
    <subcellularLocation>
        <location evidence="1">Membrane</location>
        <topology evidence="1">Multi-pass membrane protein</topology>
    </subcellularLocation>
</comment>
<keyword evidence="4 10" id="KW-0812">Transmembrane</keyword>
<feature type="transmembrane region" description="Helical" evidence="10">
    <location>
        <begin position="324"/>
        <end position="348"/>
    </location>
</feature>
<feature type="transmembrane region" description="Helical" evidence="10">
    <location>
        <begin position="369"/>
        <end position="388"/>
    </location>
</feature>
<dbReference type="EMBL" id="JBHMEZ010000032">
    <property type="protein sequence ID" value="MFB9054909.1"/>
    <property type="molecule type" value="Genomic_DNA"/>
</dbReference>
<evidence type="ECO:0000256" key="10">
    <source>
        <dbReference type="SAM" id="Phobius"/>
    </source>
</evidence>
<dbReference type="InterPro" id="IPR017853">
    <property type="entry name" value="GH"/>
</dbReference>
<keyword evidence="5 9" id="KW-0378">Hydrolase</keyword>
<reference evidence="12 13" key="1">
    <citation type="submission" date="2024-09" db="EMBL/GenBank/DDBJ databases">
        <authorList>
            <person name="Sun Q."/>
            <person name="Mori K."/>
        </authorList>
    </citation>
    <scope>NUCLEOTIDE SEQUENCE [LARGE SCALE GENOMIC DNA]</scope>
    <source>
        <strain evidence="12 13">CECT 8286</strain>
    </source>
</reference>
<evidence type="ECO:0000313" key="13">
    <source>
        <dbReference type="Proteomes" id="UP001589605"/>
    </source>
</evidence>
<dbReference type="SUPFAM" id="SSF53448">
    <property type="entry name" value="Nucleotide-diphospho-sugar transferases"/>
    <property type="match status" value="1"/>
</dbReference>
<feature type="transmembrane region" description="Helical" evidence="10">
    <location>
        <begin position="449"/>
        <end position="469"/>
    </location>
</feature>
<feature type="transmembrane region" description="Helical" evidence="10">
    <location>
        <begin position="291"/>
        <end position="312"/>
    </location>
</feature>
<dbReference type="CDD" id="cd06421">
    <property type="entry name" value="CESA_CelA_like"/>
    <property type="match status" value="1"/>
</dbReference>
<feature type="active site" description="Nucleophile" evidence="9">
    <location>
        <position position="712"/>
    </location>
</feature>
<keyword evidence="2" id="KW-0328">Glycosyltransferase</keyword>
<evidence type="ECO:0000313" key="12">
    <source>
        <dbReference type="EMBL" id="MFB9054909.1"/>
    </source>
</evidence>
<dbReference type="PROSITE" id="PS51764">
    <property type="entry name" value="GH26"/>
    <property type="match status" value="1"/>
</dbReference>
<evidence type="ECO:0000259" key="11">
    <source>
        <dbReference type="PROSITE" id="PS51764"/>
    </source>
</evidence>
<evidence type="ECO:0000256" key="7">
    <source>
        <dbReference type="ARBA" id="ARBA00023136"/>
    </source>
</evidence>
<dbReference type="InterPro" id="IPR050321">
    <property type="entry name" value="Glycosyltr_2/OpgH_subfam"/>
</dbReference>
<sequence length="1181" mass="137023">MSVPKKPKLTKNFNVDILTTYFPGEPIEMVTETLLAIKKVRYPHTTYLCDEENNGYLKKFCLEHDIIHVTRNVRTDAKAGNINNALKKATGDLCLVLDPDHIPSENFLEEVIPYFQEDSIGFVQTVQAYYNTTESKVAAGAAEQTFHFYGPLMMGMNSYGTVNAIGANCIFRRTALDSIGGHAPGLSEDMHTAMQLHAKGWKSVYIPQSFTKGLVPATLTSFYQQQLKWSKGTFELLTEVYPKLCKHFTWRQKLHYGVLPLHYLSGLMFMISFLIPVIALFFSITPWKGNVLNFGLIVCPVIVSIIFIRFYVQQWVINKNERGIHLIGGLLLQCTWWVFLIGVLFTFIRKKVVYIPTPKSDKEITRLGIVLPNIMVALVSLISIIYGLNADFTPFSILMAAFALWNSSIMLYTLSLAYEKRRFLNYDEFINIQKHSMPNIKKDRVFQILNNWALILLSFVILSCIVLQYNKDQKRVNGVVYEKPLLEHVKYVGVFAPDKDNGISVDKNIKEVEQVLDKKMDIISFYLAWDKTIDSSFFNETMASVYNRNAIPMITWEPWLNTFVGLVPGNKHVNELIIDGYLDAYIKEFSLELKKLNKPIFLRYSHEFDNPFYPWYDNAENASTKFKDAWIHVHDIFRENGVENVIWVWNPWKHKNIKTFYPGPDYVDWFGVNILNYATSKNMDNWYSFKQLYDSFHNEFENLPDTPVMISEFGALKDGDNQRKWFSSAFNTLKYEFDEINAIVYFNSKLDNNLPEGIESSNYFDWTISKGDIPENKFKNYFQHKIFNNSEVLATKENDSKFKLRHNIKGVNLKKGRYWSQDYHILSRQNLITDFENMKKVGINTIRFKENSAYDYNVLKLSKAYNLNVSYGFWIPEDINFRFDTLKLKQLENKILDKIAKNNHRTNIISWSIQNDVLSNQKNIFNKPELFYQNQAYLLWLNNIVVKIKNIDSKRPIILDVEVNNKSIHHFNMIEEQVPNIDALGLVIKDNDNLEHVLEYCTKTNIPYLLSDIDPADLIDIAGVENNSSFYLKEWQDQYGSNSLTFDGLIDRKGRFKSNYFKIFNILKSAKNNNECLKINILKPSRITYIGNVFTYHAMIFDLEKGWIFGKKIDGLEYEWSLIKSDKFGNPITILDIGHTSKVELEIPSNNNLYQLLLTIIDGDCVTTTITTLNTPNNVKD</sequence>
<dbReference type="Pfam" id="PF13641">
    <property type="entry name" value="Glyco_tranf_2_3"/>
    <property type="match status" value="1"/>
</dbReference>
<comment type="caution">
    <text evidence="12">The sequence shown here is derived from an EMBL/GenBank/DDBJ whole genome shotgun (WGS) entry which is preliminary data.</text>
</comment>
<dbReference type="PANTHER" id="PTHR43867">
    <property type="entry name" value="CELLULOSE SYNTHASE CATALYTIC SUBUNIT A [UDP-FORMING]"/>
    <property type="match status" value="1"/>
</dbReference>
<dbReference type="RefSeq" id="WP_382384545.1">
    <property type="nucleotide sequence ID" value="NZ_JBHMEZ010000032.1"/>
</dbReference>
<accession>A0ABV5F624</accession>
<organism evidence="12 13">
    <name type="scientific">Formosa undariae</name>
    <dbReference type="NCBI Taxonomy" id="1325436"/>
    <lineage>
        <taxon>Bacteria</taxon>
        <taxon>Pseudomonadati</taxon>
        <taxon>Bacteroidota</taxon>
        <taxon>Flavobacteriia</taxon>
        <taxon>Flavobacteriales</taxon>
        <taxon>Flavobacteriaceae</taxon>
        <taxon>Formosa</taxon>
    </lineage>
</organism>
<evidence type="ECO:0000256" key="6">
    <source>
        <dbReference type="ARBA" id="ARBA00022989"/>
    </source>
</evidence>
<dbReference type="Gene3D" id="3.90.550.10">
    <property type="entry name" value="Spore Coat Polysaccharide Biosynthesis Protein SpsA, Chain A"/>
    <property type="match status" value="1"/>
</dbReference>
<feature type="active site" description="Proton donor" evidence="9">
    <location>
        <position position="607"/>
    </location>
</feature>
<dbReference type="InterPro" id="IPR022790">
    <property type="entry name" value="GH26_dom"/>
</dbReference>
<dbReference type="PANTHER" id="PTHR43867:SF2">
    <property type="entry name" value="CELLULOSE SYNTHASE CATALYTIC SUBUNIT A [UDP-FORMING]"/>
    <property type="match status" value="1"/>
</dbReference>
<dbReference type="Gene3D" id="3.20.20.80">
    <property type="entry name" value="Glycosidases"/>
    <property type="match status" value="2"/>
</dbReference>
<evidence type="ECO:0000256" key="4">
    <source>
        <dbReference type="ARBA" id="ARBA00022692"/>
    </source>
</evidence>
<feature type="transmembrane region" description="Helical" evidence="10">
    <location>
        <begin position="261"/>
        <end position="284"/>
    </location>
</feature>
<protein>
    <submittedName>
        <fullName evidence="12">Glycosyltransferase family 2 protein</fullName>
    </submittedName>
</protein>
<dbReference type="Proteomes" id="UP001589605">
    <property type="component" value="Unassembled WGS sequence"/>
</dbReference>
<dbReference type="InterPro" id="IPR029044">
    <property type="entry name" value="Nucleotide-diphossugar_trans"/>
</dbReference>
<feature type="domain" description="GH26" evidence="11">
    <location>
        <begin position="471"/>
        <end position="771"/>
    </location>
</feature>
<evidence type="ECO:0000256" key="2">
    <source>
        <dbReference type="ARBA" id="ARBA00022676"/>
    </source>
</evidence>
<feature type="transmembrane region" description="Helical" evidence="10">
    <location>
        <begin position="394"/>
        <end position="414"/>
    </location>
</feature>
<evidence type="ECO:0000256" key="3">
    <source>
        <dbReference type="ARBA" id="ARBA00022679"/>
    </source>
</evidence>
<evidence type="ECO:0000256" key="5">
    <source>
        <dbReference type="ARBA" id="ARBA00022801"/>
    </source>
</evidence>
<proteinExistence type="inferred from homology"/>
<comment type="similarity">
    <text evidence="9">Belongs to the glycosyl hydrolase 26 family.</text>
</comment>